<dbReference type="InterPro" id="IPR013785">
    <property type="entry name" value="Aldolase_TIM"/>
</dbReference>
<feature type="domain" description="Cgl0159-like" evidence="1">
    <location>
        <begin position="38"/>
        <end position="287"/>
    </location>
</feature>
<organism evidence="2 3">
    <name type="scientific">Occultella aeris</name>
    <dbReference type="NCBI Taxonomy" id="2761496"/>
    <lineage>
        <taxon>Bacteria</taxon>
        <taxon>Bacillati</taxon>
        <taxon>Actinomycetota</taxon>
        <taxon>Actinomycetes</taxon>
        <taxon>Micrococcales</taxon>
        <taxon>Ruaniaceae</taxon>
        <taxon>Occultella</taxon>
    </lineage>
</organism>
<dbReference type="EMBL" id="CACRYJ010000068">
    <property type="protein sequence ID" value="VZO40306.1"/>
    <property type="molecule type" value="Genomic_DNA"/>
</dbReference>
<protein>
    <recommendedName>
        <fullName evidence="1">Cgl0159-like domain-containing protein</fullName>
    </recommendedName>
</protein>
<proteinExistence type="predicted"/>
<keyword evidence="3" id="KW-1185">Reference proteome</keyword>
<dbReference type="Pfam" id="PF22649">
    <property type="entry name" value="Cgl0159"/>
    <property type="match status" value="1"/>
</dbReference>
<comment type="caution">
    <text evidence="2">The sequence shown here is derived from an EMBL/GenBank/DDBJ whole genome shotgun (WGS) entry which is preliminary data.</text>
</comment>
<sequence length="290" mass="30593">MAAALEEIRELRTHHPERIAEVLAARPRGVFPTDPSARLMIIAADHPARGSLAAGPEPLAMADRRDLLLRCSAALARPGVHGFLGTAEIVEELALLGALDGKLVYGSMNRGGLAGADFELDDRFTGYDADGIVSSGLDGGKMLLRIDYRDPASVATMESAARAVDALADAGVMAMVEPFISTRVEGRVRNDLSVEAVIRSVTIAAGLGRTSARTWLKLPYVPEMERVMAATSLPALILGGEVDPDPNAAAEGWARAVRVPGVKGLIIGRSLLYPPDDDVEAAVDRAVSVL</sequence>
<dbReference type="Proteomes" id="UP000419743">
    <property type="component" value="Unassembled WGS sequence"/>
</dbReference>
<gene>
    <name evidence="2" type="ORF">HALOF300_05010</name>
</gene>
<dbReference type="Gene3D" id="3.20.20.70">
    <property type="entry name" value="Aldolase class I"/>
    <property type="match status" value="1"/>
</dbReference>
<reference evidence="2 3" key="1">
    <citation type="submission" date="2019-11" db="EMBL/GenBank/DDBJ databases">
        <authorList>
            <person name="Criscuolo A."/>
        </authorList>
    </citation>
    <scope>NUCLEOTIDE SEQUENCE [LARGE SCALE GENOMIC DNA]</scope>
    <source>
        <strain evidence="2">CIP111667</strain>
    </source>
</reference>
<dbReference type="AlphaFoldDB" id="A0A7M4DS62"/>
<evidence type="ECO:0000313" key="2">
    <source>
        <dbReference type="EMBL" id="VZO40306.1"/>
    </source>
</evidence>
<accession>A0A7M4DS62</accession>
<evidence type="ECO:0000313" key="3">
    <source>
        <dbReference type="Proteomes" id="UP000419743"/>
    </source>
</evidence>
<name>A0A7M4DS62_9MICO</name>
<dbReference type="RefSeq" id="WP_156743616.1">
    <property type="nucleotide sequence ID" value="NZ_CBCSBY010000032.1"/>
</dbReference>
<dbReference type="SUPFAM" id="SSF51569">
    <property type="entry name" value="Aldolase"/>
    <property type="match status" value="1"/>
</dbReference>
<dbReference type="InterPro" id="IPR054574">
    <property type="entry name" value="Cgl0159_dom"/>
</dbReference>
<evidence type="ECO:0000259" key="1">
    <source>
        <dbReference type="Pfam" id="PF22649"/>
    </source>
</evidence>